<feature type="region of interest" description="Disordered" evidence="1">
    <location>
        <begin position="138"/>
        <end position="174"/>
    </location>
</feature>
<sequence length="389" mass="43453">MGDESPKNKVKFLCSYGGKVLPRPSDGVLRYVGGETRVVCVARDVTYAELMKKVSSMVEGEMVIKYQLDPEDLDALVSVKTEEDVKHMIEEHDRHQTGLLRAFLFPPWNAKPTLVASEPYQLDQRYIDAINGIMRTSPRANTNTNMNVNKSANKGSASASACSSPKSTSPDAVDQHSPCFANVMQRVRSSPNLSALQLPLDHHHPPLAYPSFLSRPLQDPSLPTASARFPATATGRPSPFSSINNNNNNYYYLNTRQPHTHRGGYAYHDDYVNLPTHTHTHSRSVSTAERCFLNPAWGAEVRGRRYSCELMKKVSSMVEGEMVIKYQLDPNDLDALVSVITEEDVKHKIEEHKRHQTDLLRAFLSPLGMSIPHCLPLSPISWTNATLTQ</sequence>
<comment type="caution">
    <text evidence="3">The sequence shown here is derived from an EMBL/GenBank/DDBJ whole genome shotgun (WGS) entry which is preliminary data.</text>
</comment>
<evidence type="ECO:0000256" key="1">
    <source>
        <dbReference type="SAM" id="MobiDB-lite"/>
    </source>
</evidence>
<evidence type="ECO:0000259" key="2">
    <source>
        <dbReference type="SMART" id="SM00666"/>
    </source>
</evidence>
<dbReference type="CDD" id="cd06410">
    <property type="entry name" value="PB1_UP2"/>
    <property type="match status" value="1"/>
</dbReference>
<feature type="domain" description="PB1" evidence="2">
    <location>
        <begin position="290"/>
        <end position="367"/>
    </location>
</feature>
<organism evidence="3 4">
    <name type="scientific">Psophocarpus tetragonolobus</name>
    <name type="common">Winged bean</name>
    <name type="synonym">Dolichos tetragonolobus</name>
    <dbReference type="NCBI Taxonomy" id="3891"/>
    <lineage>
        <taxon>Eukaryota</taxon>
        <taxon>Viridiplantae</taxon>
        <taxon>Streptophyta</taxon>
        <taxon>Embryophyta</taxon>
        <taxon>Tracheophyta</taxon>
        <taxon>Spermatophyta</taxon>
        <taxon>Magnoliopsida</taxon>
        <taxon>eudicotyledons</taxon>
        <taxon>Gunneridae</taxon>
        <taxon>Pentapetalae</taxon>
        <taxon>rosids</taxon>
        <taxon>fabids</taxon>
        <taxon>Fabales</taxon>
        <taxon>Fabaceae</taxon>
        <taxon>Papilionoideae</taxon>
        <taxon>50 kb inversion clade</taxon>
        <taxon>NPAAA clade</taxon>
        <taxon>indigoferoid/millettioid clade</taxon>
        <taxon>Phaseoleae</taxon>
        <taxon>Psophocarpus</taxon>
    </lineage>
</organism>
<dbReference type="Proteomes" id="UP001386955">
    <property type="component" value="Unassembled WGS sequence"/>
</dbReference>
<dbReference type="EMBL" id="JAYMYS010000001">
    <property type="protein sequence ID" value="KAK7412008.1"/>
    <property type="molecule type" value="Genomic_DNA"/>
</dbReference>
<dbReference type="InterPro" id="IPR053198">
    <property type="entry name" value="Gynoecium_Dev_Regulator"/>
</dbReference>
<dbReference type="AlphaFoldDB" id="A0AAN9XW42"/>
<dbReference type="Pfam" id="PF00564">
    <property type="entry name" value="PB1"/>
    <property type="match status" value="1"/>
</dbReference>
<reference evidence="3 4" key="1">
    <citation type="submission" date="2024-01" db="EMBL/GenBank/DDBJ databases">
        <title>The genomes of 5 underutilized Papilionoideae crops provide insights into root nodulation and disease resistanc.</title>
        <authorList>
            <person name="Jiang F."/>
        </authorList>
    </citation>
    <scope>NUCLEOTIDE SEQUENCE [LARGE SCALE GENOMIC DNA]</scope>
    <source>
        <strain evidence="3">DUOXIRENSHENG_FW03</strain>
        <tissue evidence="3">Leaves</tissue>
    </source>
</reference>
<evidence type="ECO:0000313" key="3">
    <source>
        <dbReference type="EMBL" id="KAK7412008.1"/>
    </source>
</evidence>
<dbReference type="PANTHER" id="PTHR31066:SF47">
    <property type="entry name" value="PB1 DOMAIN-CONTAINING PROTEIN"/>
    <property type="match status" value="1"/>
</dbReference>
<protein>
    <recommendedName>
        <fullName evidence="2">PB1 domain-containing protein</fullName>
    </recommendedName>
</protein>
<dbReference type="InterPro" id="IPR000270">
    <property type="entry name" value="PB1_dom"/>
</dbReference>
<proteinExistence type="predicted"/>
<accession>A0AAN9XW42</accession>
<feature type="compositionally biased region" description="Low complexity" evidence="1">
    <location>
        <begin position="150"/>
        <end position="169"/>
    </location>
</feature>
<dbReference type="SUPFAM" id="SSF54277">
    <property type="entry name" value="CAD &amp; PB1 domains"/>
    <property type="match status" value="2"/>
</dbReference>
<feature type="domain" description="PB1" evidence="2">
    <location>
        <begin position="24"/>
        <end position="107"/>
    </location>
</feature>
<dbReference type="Gene3D" id="3.10.20.90">
    <property type="entry name" value="Phosphatidylinositol 3-kinase Catalytic Subunit, Chain A, domain 1"/>
    <property type="match status" value="1"/>
</dbReference>
<feature type="compositionally biased region" description="Polar residues" evidence="1">
    <location>
        <begin position="138"/>
        <end position="149"/>
    </location>
</feature>
<dbReference type="SMART" id="SM00666">
    <property type="entry name" value="PB1"/>
    <property type="match status" value="2"/>
</dbReference>
<keyword evidence="4" id="KW-1185">Reference proteome</keyword>
<gene>
    <name evidence="3" type="ORF">VNO78_03454</name>
</gene>
<dbReference type="PANTHER" id="PTHR31066">
    <property type="entry name" value="OS05G0427100 PROTEIN-RELATED"/>
    <property type="match status" value="1"/>
</dbReference>
<name>A0AAN9XW42_PSOTE</name>
<evidence type="ECO:0000313" key="4">
    <source>
        <dbReference type="Proteomes" id="UP001386955"/>
    </source>
</evidence>